<evidence type="ECO:0000313" key="2">
    <source>
        <dbReference type="Proteomes" id="UP000242450"/>
    </source>
</evidence>
<reference evidence="1 2" key="1">
    <citation type="journal article" date="2018" name="Mol. Genet. Genomics">
        <title>The red deer Cervus elaphus genome CerEla1.0: sequencing, annotating, genes, and chromosomes.</title>
        <authorList>
            <person name="Bana N.A."/>
            <person name="Nyiri A."/>
            <person name="Nagy J."/>
            <person name="Frank K."/>
            <person name="Nagy T."/>
            <person name="Steger V."/>
            <person name="Schiller M."/>
            <person name="Lakatos P."/>
            <person name="Sugar L."/>
            <person name="Horn P."/>
            <person name="Barta E."/>
            <person name="Orosz L."/>
        </authorList>
    </citation>
    <scope>NUCLEOTIDE SEQUENCE [LARGE SCALE GENOMIC DNA]</scope>
    <source>
        <strain evidence="1">Hungarian</strain>
    </source>
</reference>
<accession>A0A212C8X3</accession>
<dbReference type="Proteomes" id="UP000242450">
    <property type="component" value="Chromosome 24"/>
</dbReference>
<dbReference type="OrthoDB" id="2984333at2759"/>
<dbReference type="AlphaFoldDB" id="A0A212C8X3"/>
<organism evidence="1 2">
    <name type="scientific">Cervus elaphus hippelaphus</name>
    <name type="common">European red deer</name>
    <dbReference type="NCBI Taxonomy" id="46360"/>
    <lineage>
        <taxon>Eukaryota</taxon>
        <taxon>Metazoa</taxon>
        <taxon>Chordata</taxon>
        <taxon>Craniata</taxon>
        <taxon>Vertebrata</taxon>
        <taxon>Euteleostomi</taxon>
        <taxon>Mammalia</taxon>
        <taxon>Eutheria</taxon>
        <taxon>Laurasiatheria</taxon>
        <taxon>Artiodactyla</taxon>
        <taxon>Ruminantia</taxon>
        <taxon>Pecora</taxon>
        <taxon>Cervidae</taxon>
        <taxon>Cervinae</taxon>
        <taxon>Cervus</taxon>
    </lineage>
</organism>
<dbReference type="EMBL" id="MKHE01000024">
    <property type="protein sequence ID" value="OWK02436.1"/>
    <property type="molecule type" value="Genomic_DNA"/>
</dbReference>
<comment type="caution">
    <text evidence="1">The sequence shown here is derived from an EMBL/GenBank/DDBJ whole genome shotgun (WGS) entry which is preliminary data.</text>
</comment>
<name>A0A212C8X3_CEREH</name>
<evidence type="ECO:0000313" key="1">
    <source>
        <dbReference type="EMBL" id="OWK02436.1"/>
    </source>
</evidence>
<feature type="non-terminal residue" evidence="1">
    <location>
        <position position="195"/>
    </location>
</feature>
<sequence>KNEKMEFPFGSLETPNFRRFTPESLVEIEKRIAAEQEAKKAKEKFRKQKDQKDKPRPQLDLKACNQLPKFYGTLPAELIGEPLEDLDPFYSTHRVRATGGNGHSQLWNKRPLTHPVQECSCPMGDVTTFMVLNKGRTISRFSATRALWLFSPFNLIRRTAIKVSIHSYPLHGCFFHMLESDAANCVLYLPQGLTM</sequence>
<keyword evidence="2" id="KW-1185">Reference proteome</keyword>
<gene>
    <name evidence="1" type="ORF">Celaphus_00010260</name>
</gene>
<protein>
    <submittedName>
        <fullName evidence="1">Uncharacterized protein</fullName>
    </submittedName>
</protein>
<feature type="non-terminal residue" evidence="1">
    <location>
        <position position="1"/>
    </location>
</feature>
<proteinExistence type="predicted"/>